<proteinExistence type="inferred from homology"/>
<dbReference type="InterPro" id="IPR007543">
    <property type="entry name" value="LptD_C"/>
</dbReference>
<dbReference type="GO" id="GO:0009279">
    <property type="term" value="C:cell outer membrane"/>
    <property type="evidence" value="ECO:0007669"/>
    <property type="project" value="UniProtKB-SubCell"/>
</dbReference>
<reference evidence="4 5" key="1">
    <citation type="submission" date="2018-10" db="EMBL/GenBank/DDBJ databases">
        <title>An updated phylogeny of the Alphaproteobacteria reveals that the parasitic Rickettsiales and Holosporales have independent origins.</title>
        <authorList>
            <person name="Munoz-Gomez S.A."/>
            <person name="Hess S."/>
            <person name="Burger G."/>
            <person name="Lang B.F."/>
            <person name="Susko E."/>
            <person name="Slamovits C.H."/>
            <person name="Roger A.J."/>
        </authorList>
    </citation>
    <scope>NUCLEOTIDE SEQUENCE [LARGE SCALE GENOMIC DNA]</scope>
    <source>
        <strain evidence="4">HOLO01</strain>
    </source>
</reference>
<comment type="similarity">
    <text evidence="1">Belongs to the LptD family.</text>
</comment>
<dbReference type="InterPro" id="IPR050218">
    <property type="entry name" value="LptD"/>
</dbReference>
<accession>A0A4Q7DK61</accession>
<evidence type="ECO:0000313" key="5">
    <source>
        <dbReference type="Proteomes" id="UP000293550"/>
    </source>
</evidence>
<comment type="subcellular location">
    <subcellularLocation>
        <location evidence="1">Cell outer membrane</location>
    </subcellularLocation>
</comment>
<dbReference type="AlphaFoldDB" id="A0A4Q7DK61"/>
<dbReference type="GO" id="GO:1990351">
    <property type="term" value="C:transporter complex"/>
    <property type="evidence" value="ECO:0007669"/>
    <property type="project" value="TreeGrafter"/>
</dbReference>
<dbReference type="GO" id="GO:0043165">
    <property type="term" value="P:Gram-negative-bacterium-type cell outer membrane assembly"/>
    <property type="evidence" value="ECO:0007669"/>
    <property type="project" value="UniProtKB-UniRule"/>
</dbReference>
<evidence type="ECO:0000313" key="4">
    <source>
        <dbReference type="EMBL" id="RZI46444.1"/>
    </source>
</evidence>
<keyword evidence="5" id="KW-1185">Reference proteome</keyword>
<sequence>MSIPLRTLRALTPYFRIQILKFIGCGWLFFVWIGFNIAVAKEPINQMPLYLDAEKIVYSQKKNTVTATGKVHIRQYVPDAKTWRHIYAENLSYQKSFLTPGKISAWGKVWLYEPNGDVWQTDSLEFTDRFDEGLTKNLKLLTQDQSRLSASKSHRSGPETHFEDVDYSPCKVCALDHCQPEQTKTPLWQLRAAEVTHDQESQTVTYRHARLEVKGVPVLYSPYFSHPDPKVKRKSGLLFPVYGVSKDLGMMLSVPVYYVIAPNRDLTITPIFTSKQSGIIAAEYRHRFHDGEAKFAGSYTRTQNLPKVINPPLNAPRPPKPDRWHIAGKTRYDMNERQRLGLDINRASDTTYLSRYPINRQTPNFIQNKNLTSSLTFEQFETNTYFGVRNYMFQTDTPKTTPFVAPMANFHHQTTPDKIGGALSVEGNFLSVSRQSPVPGQQATQMQRMSAGVYWKLPYITEGGHLITTKLGTRGDGYYTRHYQSNKSVIGNVPQEKTTGRLLPQASLDWRYPLTTTVNQVNWLVQPMAAILASPISKSTKNIPNEDSTIFELDDTNLFQANRFNGIDRTDSGYRAVYGLDNELLFTQQRSISLFMGHSRRLDRRQVVPVSMGEDKKQSDFIGCLRVKPVSWLMARYRLALNPKLHRTRYSELGLSVGNRLLKLDIGHAFLNKTATLNGRELSQINWQLSTQVLDNWALSFAQIKNLKKGQGGNALASFVFASYKDECFQLNAGVYKTSYVDRDIRPDSGFLLQLVFRNLGSFTPMTAPKYPGSMLTAF</sequence>
<comment type="function">
    <text evidence="1">Involved in the assembly of lipopolysaccharide (LPS) at the surface of the outer membrane.</text>
</comment>
<comment type="caution">
    <text evidence="4">The sequence shown here is derived from an EMBL/GenBank/DDBJ whole genome shotgun (WGS) entry which is preliminary data.</text>
</comment>
<feature type="domain" description="LptD C-terminal" evidence="3">
    <location>
        <begin position="322"/>
        <end position="697"/>
    </location>
</feature>
<dbReference type="RefSeq" id="WP_130153548.1">
    <property type="nucleotide sequence ID" value="NZ_SCFB01000004.1"/>
</dbReference>
<comment type="subunit">
    <text evidence="1">Component of the lipopolysaccharide transport and assembly complex.</text>
</comment>
<dbReference type="EMBL" id="SCFB01000004">
    <property type="protein sequence ID" value="RZI46444.1"/>
    <property type="molecule type" value="Genomic_DNA"/>
</dbReference>
<keyword evidence="2" id="KW-1133">Transmembrane helix</keyword>
<dbReference type="GO" id="GO:0015920">
    <property type="term" value="P:lipopolysaccharide transport"/>
    <property type="evidence" value="ECO:0007669"/>
    <property type="project" value="InterPro"/>
</dbReference>
<gene>
    <name evidence="1" type="primary">lptD</name>
    <name evidence="4" type="ORF">EQU50_02310</name>
</gene>
<dbReference type="PANTHER" id="PTHR30189">
    <property type="entry name" value="LPS-ASSEMBLY PROTEIN"/>
    <property type="match status" value="1"/>
</dbReference>
<dbReference type="PANTHER" id="PTHR30189:SF1">
    <property type="entry name" value="LPS-ASSEMBLY PROTEIN LPTD"/>
    <property type="match status" value="1"/>
</dbReference>
<dbReference type="OrthoDB" id="9760225at2"/>
<feature type="transmembrane region" description="Helical" evidence="2">
    <location>
        <begin position="20"/>
        <end position="39"/>
    </location>
</feature>
<evidence type="ECO:0000256" key="2">
    <source>
        <dbReference type="SAM" id="Phobius"/>
    </source>
</evidence>
<organism evidence="4 5">
    <name type="scientific">Candidatus Finniella inopinata</name>
    <dbReference type="NCBI Taxonomy" id="1696036"/>
    <lineage>
        <taxon>Bacteria</taxon>
        <taxon>Pseudomonadati</taxon>
        <taxon>Pseudomonadota</taxon>
        <taxon>Alphaproteobacteria</taxon>
        <taxon>Holosporales</taxon>
        <taxon>Candidatus Paracaedibacteraceae</taxon>
        <taxon>Candidatus Finniella</taxon>
    </lineage>
</organism>
<name>A0A4Q7DK61_9PROT</name>
<keyword evidence="1" id="KW-0998">Cell outer membrane</keyword>
<keyword evidence="1 2" id="KW-0472">Membrane</keyword>
<comment type="caution">
    <text evidence="1">Lacks conserved residue(s) required for the propagation of feature annotation.</text>
</comment>
<protein>
    <recommendedName>
        <fullName evidence="1">LPS-assembly protein LptD</fullName>
    </recommendedName>
</protein>
<keyword evidence="2" id="KW-0812">Transmembrane</keyword>
<evidence type="ECO:0000256" key="1">
    <source>
        <dbReference type="HAMAP-Rule" id="MF_01411"/>
    </source>
</evidence>
<dbReference type="InterPro" id="IPR020889">
    <property type="entry name" value="LipoPS_assembly_LptD"/>
</dbReference>
<dbReference type="HAMAP" id="MF_01411">
    <property type="entry name" value="LPS_assembly_LptD"/>
    <property type="match status" value="1"/>
</dbReference>
<evidence type="ECO:0000259" key="3">
    <source>
        <dbReference type="Pfam" id="PF04453"/>
    </source>
</evidence>
<dbReference type="Pfam" id="PF04453">
    <property type="entry name" value="LptD"/>
    <property type="match status" value="1"/>
</dbReference>
<dbReference type="Proteomes" id="UP000293550">
    <property type="component" value="Unassembled WGS sequence"/>
</dbReference>
<keyword evidence="1" id="KW-0732">Signal</keyword>